<dbReference type="InterPro" id="IPR008894">
    <property type="entry name" value="QdtA_cupin_dom"/>
</dbReference>
<dbReference type="RefSeq" id="WP_338734130.1">
    <property type="nucleotide sequence ID" value="NZ_CP136924.1"/>
</dbReference>
<dbReference type="AlphaFoldDB" id="A0AAU6P3J7"/>
<dbReference type="Pfam" id="PF05523">
    <property type="entry name" value="FdtA"/>
    <property type="match status" value="1"/>
</dbReference>
<dbReference type="EMBL" id="CP136924">
    <property type="protein sequence ID" value="WXA04253.1"/>
    <property type="molecule type" value="Genomic_DNA"/>
</dbReference>
<organism evidence="2 4">
    <name type="scientific">Mangrovimonas cancribranchiae</name>
    <dbReference type="NCBI Taxonomy" id="3080055"/>
    <lineage>
        <taxon>Bacteria</taxon>
        <taxon>Pseudomonadati</taxon>
        <taxon>Bacteroidota</taxon>
        <taxon>Flavobacteriia</taxon>
        <taxon>Flavobacteriales</taxon>
        <taxon>Flavobacteriaceae</taxon>
        <taxon>Mangrovimonas</taxon>
    </lineage>
</organism>
<dbReference type="SUPFAM" id="SSF51182">
    <property type="entry name" value="RmlC-like cupins"/>
    <property type="match status" value="1"/>
</dbReference>
<sequence length="137" mass="15647">MNKNRLEDITIIDIPKIKDHRGNLAVIEKTCIPFAIKRVYYLYDVPSDAYRGGHAHKQLKQFLVALSGSFEVVLNDGVDEKRVVLNKPDKGLLIPTGIWRELENFSSGSVCLVLASEEFNESDYIRNFKQFKSFKAL</sequence>
<protein>
    <submittedName>
        <fullName evidence="2">FdtA/QdtA family cupin domain-containing protein</fullName>
    </submittedName>
</protein>
<gene>
    <name evidence="3" type="ORF">R3L15_08760</name>
    <name evidence="2" type="ORF">R3L16_12830</name>
</gene>
<evidence type="ECO:0000313" key="2">
    <source>
        <dbReference type="EMBL" id="WXA04253.1"/>
    </source>
</evidence>
<evidence type="ECO:0000313" key="3">
    <source>
        <dbReference type="EMBL" id="WXA14636.1"/>
    </source>
</evidence>
<accession>A0AAU6P3J7</accession>
<dbReference type="Gene3D" id="2.60.120.10">
    <property type="entry name" value="Jelly Rolls"/>
    <property type="match status" value="1"/>
</dbReference>
<dbReference type="InterPro" id="IPR014710">
    <property type="entry name" value="RmlC-like_jellyroll"/>
</dbReference>
<evidence type="ECO:0000313" key="4">
    <source>
        <dbReference type="Proteomes" id="UP001368318"/>
    </source>
</evidence>
<evidence type="ECO:0000259" key="1">
    <source>
        <dbReference type="Pfam" id="PF05523"/>
    </source>
</evidence>
<dbReference type="InterPro" id="IPR011051">
    <property type="entry name" value="RmlC_Cupin_sf"/>
</dbReference>
<name>A0AAU6P3J7_9FLAO</name>
<dbReference type="KEGG" id="mcaa:R3L15_08760"/>
<reference evidence="2 4" key="1">
    <citation type="submission" date="2023-10" db="EMBL/GenBank/DDBJ databases">
        <title>Culture-based analysis of two novel bacteria associated with mangrove crab gills.</title>
        <authorList>
            <person name="Yang X."/>
            <person name="Garuglieri E."/>
            <person name="Van Goethem M.W."/>
            <person name="Fusi M."/>
            <person name="Marasco R."/>
            <person name="Daffonchio D.G."/>
        </authorList>
    </citation>
    <scope>NUCLEOTIDE SEQUENCE [LARGE SCALE GENOMIC DNA]</scope>
    <source>
        <strain evidence="3">UG2-1</strain>
        <strain evidence="2">UG2-2</strain>
        <strain evidence="4">UG2_2</strain>
    </source>
</reference>
<proteinExistence type="predicted"/>
<keyword evidence="4" id="KW-1185">Reference proteome</keyword>
<dbReference type="Proteomes" id="UP001368318">
    <property type="component" value="Chromosome"/>
</dbReference>
<dbReference type="EMBL" id="CP136925">
    <property type="protein sequence ID" value="WXA14636.1"/>
    <property type="molecule type" value="Genomic_DNA"/>
</dbReference>
<feature type="domain" description="Sugar 3,4-ketoisomerase QdtA cupin" evidence="1">
    <location>
        <begin position="8"/>
        <end position="135"/>
    </location>
</feature>
<dbReference type="CDD" id="cd20292">
    <property type="entry name" value="cupin_QdtA-like"/>
    <property type="match status" value="1"/>
</dbReference>